<accession>A0A3R6XE97</accession>
<gene>
    <name evidence="13" type="ORF">DYB37_008761</name>
</gene>
<evidence type="ECO:0000256" key="1">
    <source>
        <dbReference type="ARBA" id="ARBA00004141"/>
    </source>
</evidence>
<comment type="similarity">
    <text evidence="2">Belongs to the glycosyltransferase 48 family.</text>
</comment>
<reference evidence="13 14" key="1">
    <citation type="submission" date="2018-08" db="EMBL/GenBank/DDBJ databases">
        <title>Aphanomyces genome sequencing and annotation.</title>
        <authorList>
            <person name="Minardi D."/>
            <person name="Oidtmann B."/>
            <person name="Van Der Giezen M."/>
            <person name="Studholme D.J."/>
        </authorList>
    </citation>
    <scope>NUCLEOTIDE SEQUENCE [LARGE SCALE GENOMIC DNA]</scope>
    <source>
        <strain evidence="13 14">Da</strain>
    </source>
</reference>
<evidence type="ECO:0000256" key="6">
    <source>
        <dbReference type="ARBA" id="ARBA00022692"/>
    </source>
</evidence>
<dbReference type="EMBL" id="QUTH01006054">
    <property type="protein sequence ID" value="RHZ08192.1"/>
    <property type="molecule type" value="Genomic_DNA"/>
</dbReference>
<feature type="transmembrane region" description="Helical" evidence="11">
    <location>
        <begin position="1595"/>
        <end position="1613"/>
    </location>
</feature>
<evidence type="ECO:0000256" key="4">
    <source>
        <dbReference type="ARBA" id="ARBA00022676"/>
    </source>
</evidence>
<evidence type="ECO:0000256" key="3">
    <source>
        <dbReference type="ARBA" id="ARBA00012589"/>
    </source>
</evidence>
<dbReference type="PANTHER" id="PTHR12741">
    <property type="entry name" value="LYST-INTERACTING PROTEIN LIP5 DOPAMINE RESPONSIVE PROTEIN DRG-1"/>
    <property type="match status" value="1"/>
</dbReference>
<dbReference type="GO" id="GO:0003843">
    <property type="term" value="F:1,3-beta-D-glucan synthase activity"/>
    <property type="evidence" value="ECO:0007669"/>
    <property type="project" value="UniProtKB-EC"/>
</dbReference>
<dbReference type="GO" id="GO:0005886">
    <property type="term" value="C:plasma membrane"/>
    <property type="evidence" value="ECO:0007669"/>
    <property type="project" value="TreeGrafter"/>
</dbReference>
<evidence type="ECO:0000256" key="7">
    <source>
        <dbReference type="ARBA" id="ARBA00022989"/>
    </source>
</evidence>
<protein>
    <recommendedName>
        <fullName evidence="3">1,3-beta-glucan synthase</fullName>
        <ecNumber evidence="3">2.4.1.34</ecNumber>
    </recommendedName>
</protein>
<dbReference type="SMART" id="SM01205">
    <property type="entry name" value="FKS1_dom1"/>
    <property type="match status" value="1"/>
</dbReference>
<feature type="transmembrane region" description="Helical" evidence="11">
    <location>
        <begin position="1656"/>
        <end position="1678"/>
    </location>
</feature>
<keyword evidence="5" id="KW-0808">Transferase</keyword>
<evidence type="ECO:0000256" key="9">
    <source>
        <dbReference type="ARBA" id="ARBA00047777"/>
    </source>
</evidence>
<dbReference type="GO" id="GO:0000148">
    <property type="term" value="C:1,3-beta-D-glucan synthase complex"/>
    <property type="evidence" value="ECO:0007669"/>
    <property type="project" value="InterPro"/>
</dbReference>
<evidence type="ECO:0000256" key="8">
    <source>
        <dbReference type="ARBA" id="ARBA00023136"/>
    </source>
</evidence>
<feature type="transmembrane region" description="Helical" evidence="11">
    <location>
        <begin position="589"/>
        <end position="611"/>
    </location>
</feature>
<feature type="region of interest" description="Disordered" evidence="10">
    <location>
        <begin position="1986"/>
        <end position="2016"/>
    </location>
</feature>
<keyword evidence="6 11" id="KW-0812">Transmembrane</keyword>
<dbReference type="GO" id="GO:0006075">
    <property type="term" value="P:(1-&gt;3)-beta-D-glucan biosynthetic process"/>
    <property type="evidence" value="ECO:0007669"/>
    <property type="project" value="InterPro"/>
</dbReference>
<sequence length="2016" mass="228755">MSQSLSTLQRRRTSLSKWLGVRVAMSSSAPLSPALEAQKAIYDEAMVHVNAGVAAQSANNQADAEKAFTAAVVVLTKGLALKFSHGDIDASARLTKKMGRYLDMIKGQHAKSLESSSAKYNILDFDNLPERYESITKLLTTSPVHGDIFASMQKIFGFQDTSVKNQKEHLLLLLTNYKESLETPVPEAYTEKVKKSAKDKVVELPKDADDAAAQAVTKLHLRLFDNYNKWCKYLKVSPSFSTEPLADLVLFFLMWGEAGNFRQTPELLCFLFHSLCATAQPTDTPKESGFYLTTVIRPIYVEVKKDNDKKTPLGQRAPHKEIRNYDDFNEFFWTKACLKYDAYTIKEALGAVDKKGNPKDAKKTFIETRSWARALWSFRRIFLFNFTLFCAVVGFALNMVLLCPESPIMYGPDMGKELAIFGKQYFNPRVDFGLSNGDNFPDLESGCNLPKLATCLGVTDFVPGVTFGIIPQDFKMLIADVPFQPCVEMLSGRCTCYIEILDRCFKQEGTGRAIVDSSSGDLRTFQKVKYDQRKCMPDWKKAAFKVINNAGPGLLNCAVCTFPTSDIPTKLPALLTQFIDFNRKDMGPLIFAGASSLFVVFLLGEVSNRLFSGLFIGYVGRNLPVPFPAFVRYMCFWLFLFTVKIMFGYNFMVKNLVETSLMIWMSDPLQYLKVSNFMIQASYHNVVYIAFLWLPAFIVFMYDAQIFYAMFSVVFGSIRGFNLRIGELRSFRILRQSFKNIPKMFNKKLVENTVEIALHQQKVDEKKKGKKQQKSDGDDDDKKPLQIQTTTYNTGDAAAAPVPLLGHGGSSIRTFGSVSGIGGEEFDRVIPFALAWNRCLRSMRDADVISNRELSVLSYLIESKDKADRRLYTPVFLTAGKLDESLEIITDCGVVYDRLKSDKKKDAALEKVETSMRNRLKKDDLRVEACLGSYKFTSRVVSQLLGDAHADMDACFEFIEESVANHTILKALNVANLHALRTASAEMMKAILDTPKGIKEDSILFQRALYRVTDTTEQVLNNLKKVLAKQEALAKIINDTPLKPNAFFIAPESTHQYATVQLQTLVSDPASMAIVSRAYQVLTVDNFDAEPRSEEGQRRLRFFANSLFMDMPLAQSVKRMHSLSIATPYYSEIVLYSIKELTQANDDSIKLLYYLQTIYHVEWDHFLERFKVKDEADALAKVPEEVQLWASYRGQTLARTIRGMMYNAEAIRFLYWLELGNNEPMPESANKDLDEMVALKFNYVVTCQIYGKQKDEGKQQAGDIEYLLKKHPGLRVAYVDGPKKMKEGPPKYFSCLVRAANDKIVEVYRVELPGDPIVGEGKPENQNHAVIFSRGELIQCIDMNQDGYLEECLKMPNLLATVDRPEHAASPVTIIGFREYVFTGGVSNLASFMQIQELSFVSLGQRMLAYNYVRQHYGHPDIFDKLFAMGTGGTAKASRGINLSEDIFAGFNTTLRGGRVSHEEFIQVGKGRDVGMQQLALFEAKLSSGAGECVTSRDVMRMATRLDLFRLQSWFYGNLGWYFTQTMTVFGVYFFIYGKIYFALSGMDAFYLQLGRLGISGVLNTSWALQFGFLLVVPVIGVVGVEKGFRHGLSYLFYNVLTLGPLFFTFQMGNRMHYFDRTLIHGGAKYRATGRGFTIKHEKFAELYRFYAFSHFYRGVELMFLLCMFGIYGSFNWCNCSWTIDRMFYNDVEPLPYEWRQRCYANFYQQCVLPTNQNYGIMSYSLWLIAATWVWSPFFFNPSAFDWEKLMADFSDWQNWLKTKNDSAESWYGWWTAELDFMEHSTSFSCFITAVRKTRFLLVAIGIYLQLMYRLFYKDLHKTVAEGDPMKPYFLAGAILVVLLILGCCAWIASRVAKKMASKQRKLRTLKFNISGIVLVLVVASLLYISVHNLAEIFVIVCLGMYWFLQIAIARRKQEHAVTIQIAQFFDIVIGWIVFGPILFISMFMPFVSAFQQRVMFNSAFTSGLEVSKLLGNDVVAESKQPVAAPAKEEPKPKAKATKKKKTDEPTHYGAI</sequence>
<feature type="transmembrane region" description="Helical" evidence="11">
    <location>
        <begin position="674"/>
        <end position="700"/>
    </location>
</feature>
<feature type="transmembrane region" description="Helical" evidence="11">
    <location>
        <begin position="1800"/>
        <end position="1817"/>
    </location>
</feature>
<evidence type="ECO:0000259" key="12">
    <source>
        <dbReference type="SMART" id="SM01205"/>
    </source>
</evidence>
<feature type="transmembrane region" description="Helical" evidence="11">
    <location>
        <begin position="1519"/>
        <end position="1542"/>
    </location>
</feature>
<evidence type="ECO:0000256" key="5">
    <source>
        <dbReference type="ARBA" id="ARBA00022679"/>
    </source>
</evidence>
<keyword evidence="7 11" id="KW-1133">Transmembrane helix</keyword>
<comment type="catalytic activity">
    <reaction evidence="9">
        <text>[(1-&gt;3)-beta-D-glucosyl](n) + UDP-alpha-D-glucose = [(1-&gt;3)-beta-D-glucosyl](n+1) + UDP + H(+)</text>
        <dbReference type="Rhea" id="RHEA:21476"/>
        <dbReference type="Rhea" id="RHEA-COMP:11146"/>
        <dbReference type="Rhea" id="RHEA-COMP:14303"/>
        <dbReference type="ChEBI" id="CHEBI:15378"/>
        <dbReference type="ChEBI" id="CHEBI:37671"/>
        <dbReference type="ChEBI" id="CHEBI:58223"/>
        <dbReference type="ChEBI" id="CHEBI:58885"/>
        <dbReference type="EC" id="2.4.1.34"/>
    </reaction>
</comment>
<feature type="compositionally biased region" description="Basic and acidic residues" evidence="10">
    <location>
        <begin position="2006"/>
        <end position="2016"/>
    </location>
</feature>
<dbReference type="Pfam" id="PF02364">
    <property type="entry name" value="Glucan_synthase"/>
    <property type="match status" value="2"/>
</dbReference>
<feature type="region of interest" description="Disordered" evidence="10">
    <location>
        <begin position="762"/>
        <end position="786"/>
    </location>
</feature>
<dbReference type="VEuPathDB" id="FungiDB:H257_07749"/>
<feature type="transmembrane region" description="Helical" evidence="11">
    <location>
        <begin position="1874"/>
        <end position="1891"/>
    </location>
</feature>
<dbReference type="PANTHER" id="PTHR12741:SF48">
    <property type="entry name" value="1,3-BETA-GLUCAN SYNTHASE COMPONENT FKS1-RELATED"/>
    <property type="match status" value="1"/>
</dbReference>
<comment type="subcellular location">
    <subcellularLocation>
        <location evidence="1">Membrane</location>
        <topology evidence="1">Multi-pass membrane protein</topology>
    </subcellularLocation>
</comment>
<feature type="domain" description="1,3-beta-glucan synthase component FKS1-like" evidence="12">
    <location>
        <begin position="242"/>
        <end position="346"/>
    </location>
</feature>
<comment type="caution">
    <text evidence="13">The sequence shown here is derived from an EMBL/GenBank/DDBJ whole genome shotgun (WGS) entry which is preliminary data.</text>
</comment>
<feature type="transmembrane region" description="Helical" evidence="11">
    <location>
        <begin position="631"/>
        <end position="653"/>
    </location>
</feature>
<feature type="transmembrane region" description="Helical" evidence="11">
    <location>
        <begin position="1562"/>
        <end position="1583"/>
    </location>
</feature>
<keyword evidence="4" id="KW-0328">Glycosyltransferase</keyword>
<evidence type="ECO:0000313" key="14">
    <source>
        <dbReference type="Proteomes" id="UP000285430"/>
    </source>
</evidence>
<name>A0A3R6XE97_APHAT</name>
<dbReference type="Proteomes" id="UP000285430">
    <property type="component" value="Unassembled WGS sequence"/>
</dbReference>
<feature type="transmembrane region" description="Helical" evidence="11">
    <location>
        <begin position="1926"/>
        <end position="1952"/>
    </location>
</feature>
<feature type="compositionally biased region" description="Basic and acidic residues" evidence="10">
    <location>
        <begin position="762"/>
        <end position="784"/>
    </location>
</feature>
<organism evidence="13 14">
    <name type="scientific">Aphanomyces astaci</name>
    <name type="common">Crayfish plague agent</name>
    <dbReference type="NCBI Taxonomy" id="112090"/>
    <lineage>
        <taxon>Eukaryota</taxon>
        <taxon>Sar</taxon>
        <taxon>Stramenopiles</taxon>
        <taxon>Oomycota</taxon>
        <taxon>Saprolegniomycetes</taxon>
        <taxon>Saprolegniales</taxon>
        <taxon>Verrucalvaceae</taxon>
        <taxon>Aphanomyces</taxon>
    </lineage>
</organism>
<evidence type="ECO:0000256" key="11">
    <source>
        <dbReference type="SAM" id="Phobius"/>
    </source>
</evidence>
<dbReference type="InterPro" id="IPR003440">
    <property type="entry name" value="Glyco_trans_48_dom"/>
</dbReference>
<proteinExistence type="inferred from homology"/>
<dbReference type="EC" id="2.4.1.34" evidence="3"/>
<dbReference type="Pfam" id="PF14288">
    <property type="entry name" value="FKS1_dom1"/>
    <property type="match status" value="1"/>
</dbReference>
<dbReference type="InterPro" id="IPR026899">
    <property type="entry name" value="FKS1-like_dom1"/>
</dbReference>
<evidence type="ECO:0000313" key="13">
    <source>
        <dbReference type="EMBL" id="RHZ08192.1"/>
    </source>
</evidence>
<evidence type="ECO:0000256" key="2">
    <source>
        <dbReference type="ARBA" id="ARBA00009040"/>
    </source>
</evidence>
<feature type="transmembrane region" description="Helical" evidence="11">
    <location>
        <begin position="1833"/>
        <end position="1853"/>
    </location>
</feature>
<evidence type="ECO:0000256" key="10">
    <source>
        <dbReference type="SAM" id="MobiDB-lite"/>
    </source>
</evidence>
<feature type="transmembrane region" description="Helical" evidence="11">
    <location>
        <begin position="382"/>
        <end position="402"/>
    </location>
</feature>
<keyword evidence="8 11" id="KW-0472">Membrane</keyword>
<feature type="transmembrane region" description="Helical" evidence="11">
    <location>
        <begin position="1897"/>
        <end position="1914"/>
    </location>
</feature>